<proteinExistence type="predicted"/>
<gene>
    <name evidence="3" type="ORF">IF1G_05256</name>
</gene>
<dbReference type="Proteomes" id="UP000315783">
    <property type="component" value="Unassembled WGS sequence"/>
</dbReference>
<feature type="transmembrane region" description="Helical" evidence="1">
    <location>
        <begin position="35"/>
        <end position="54"/>
    </location>
</feature>
<evidence type="ECO:0000313" key="3">
    <source>
        <dbReference type="EMBL" id="TQV96673.1"/>
    </source>
</evidence>
<protein>
    <submittedName>
        <fullName evidence="3">C6 zinc finger domain-containing protein</fullName>
    </submittedName>
</protein>
<dbReference type="InterPro" id="IPR056119">
    <property type="entry name" value="DUF7702"/>
</dbReference>
<feature type="transmembrane region" description="Helical" evidence="1">
    <location>
        <begin position="6"/>
        <end position="23"/>
    </location>
</feature>
<evidence type="ECO:0000313" key="4">
    <source>
        <dbReference type="Proteomes" id="UP000315783"/>
    </source>
</evidence>
<feature type="transmembrane region" description="Helical" evidence="1">
    <location>
        <begin position="170"/>
        <end position="194"/>
    </location>
</feature>
<evidence type="ECO:0000256" key="1">
    <source>
        <dbReference type="SAM" id="Phobius"/>
    </source>
</evidence>
<evidence type="ECO:0000259" key="2">
    <source>
        <dbReference type="Pfam" id="PF24800"/>
    </source>
</evidence>
<name>A0A545W1Z5_9HYPO</name>
<feature type="transmembrane region" description="Helical" evidence="1">
    <location>
        <begin position="60"/>
        <end position="79"/>
    </location>
</feature>
<reference evidence="3 4" key="1">
    <citation type="journal article" date="2019" name="Appl. Microbiol. Biotechnol.">
        <title>Genome sequence of Isaria javanica and comparative genome analysis insights into family S53 peptidase evolution in fungal entomopathogens.</title>
        <authorList>
            <person name="Lin R."/>
            <person name="Zhang X."/>
            <person name="Xin B."/>
            <person name="Zou M."/>
            <person name="Gao Y."/>
            <person name="Qin F."/>
            <person name="Hu Q."/>
            <person name="Xie B."/>
            <person name="Cheng X."/>
        </authorList>
    </citation>
    <scope>NUCLEOTIDE SEQUENCE [LARGE SCALE GENOMIC DNA]</scope>
    <source>
        <strain evidence="3 4">IJ1G</strain>
    </source>
</reference>
<dbReference type="PANTHER" id="PTHR42109">
    <property type="entry name" value="UNPLACED GENOMIC SCAFFOLD UM_SCAF_CONTIG_1.265, WHOLE GENOME SHOTGUN SEQUENCE"/>
    <property type="match status" value="1"/>
</dbReference>
<feature type="transmembrane region" description="Helical" evidence="1">
    <location>
        <begin position="132"/>
        <end position="149"/>
    </location>
</feature>
<comment type="caution">
    <text evidence="3">The sequence shown here is derived from an EMBL/GenBank/DDBJ whole genome shotgun (WGS) entry which is preliminary data.</text>
</comment>
<dbReference type="PANTHER" id="PTHR42109:SF3">
    <property type="entry name" value="INTEGRAL MEMBRANE PROTEIN (AFU_ORTHOLOGUE AFUA_5G00100)"/>
    <property type="match status" value="1"/>
</dbReference>
<keyword evidence="1" id="KW-1133">Transmembrane helix</keyword>
<dbReference type="OrthoDB" id="2560628at2759"/>
<dbReference type="Pfam" id="PF24800">
    <property type="entry name" value="DUF7702"/>
    <property type="match status" value="1"/>
</dbReference>
<feature type="domain" description="DUF7702" evidence="2">
    <location>
        <begin position="3"/>
        <end position="232"/>
    </location>
</feature>
<accession>A0A545W1Z5</accession>
<keyword evidence="1" id="KW-0472">Membrane</keyword>
<organism evidence="3 4">
    <name type="scientific">Cordyceps javanica</name>
    <dbReference type="NCBI Taxonomy" id="43265"/>
    <lineage>
        <taxon>Eukaryota</taxon>
        <taxon>Fungi</taxon>
        <taxon>Dikarya</taxon>
        <taxon>Ascomycota</taxon>
        <taxon>Pezizomycotina</taxon>
        <taxon>Sordariomycetes</taxon>
        <taxon>Hypocreomycetidae</taxon>
        <taxon>Hypocreales</taxon>
        <taxon>Cordycipitaceae</taxon>
        <taxon>Cordyceps</taxon>
    </lineage>
</organism>
<keyword evidence="4" id="KW-1185">Reference proteome</keyword>
<feature type="transmembrane region" description="Helical" evidence="1">
    <location>
        <begin position="91"/>
        <end position="112"/>
    </location>
</feature>
<keyword evidence="1" id="KW-0812">Transmembrane</keyword>
<dbReference type="EMBL" id="SPUK01000006">
    <property type="protein sequence ID" value="TQV96673.1"/>
    <property type="molecule type" value="Genomic_DNA"/>
</dbReference>
<sequence length="256" mass="26830">MSSVTTAQMAIYAVMIIPVLYLLKKHGKPGILGWLYFCAFCMLRILGGALALGGSKAATIIANVGLSPLLLAASGILHESNSLRKAGDAKLEWAVVLAFHILIAGATAIVAIGASALQTSSPSPSDLTKVKVGISLLTIGWIILVGWSVQSWLRRSNTQHMEASRAGRKILIGVCLSLIFIGIRVLYTLVAFVSQKQSLSPSTGTLAVRVVLVLLPELAASLILLAYGWVTRNVSNPGSVDEEAAGVRLSSKGASA</sequence>
<feature type="transmembrane region" description="Helical" evidence="1">
    <location>
        <begin position="206"/>
        <end position="230"/>
    </location>
</feature>
<dbReference type="AlphaFoldDB" id="A0A545W1Z5"/>